<dbReference type="SMART" id="SM00248">
    <property type="entry name" value="ANK"/>
    <property type="match status" value="7"/>
</dbReference>
<evidence type="ECO:0000256" key="1">
    <source>
        <dbReference type="ARBA" id="ARBA00004141"/>
    </source>
</evidence>
<keyword evidence="3" id="KW-0677">Repeat</keyword>
<keyword evidence="6 8" id="KW-0472">Membrane</keyword>
<name>Q9FH34_ARATH</name>
<feature type="repeat" description="ANK" evidence="7">
    <location>
        <begin position="196"/>
        <end position="228"/>
    </location>
</feature>
<sequence>MKINKQGQTAFILACLNNHLDAALTLVENMRSMTMVELDAAFTGQQPVIIDKMLEKFPSLVLDVDEEQSTLLHKAVTQRNEEYATKVIDLCPSLVSVTNVDGNTPLHLAAEIGNINILWKMLETGEAECMKINKQGQTAFILACLNNNVNSARILVEGTSSMTMVELNAAFSEQQQVIIDSILEKFPNLILDADEEQSTLLHKACKSGNLEMARTLLDVDVNQEIAEKVDKDGLTPLHRAVINGSVEILKEFLCKAPSSFNITTQGTIETVFHLAAKYQKTKAFIFMAQSANIRQLLYSLDAEDNTVLHVAASVDSTSLVRHILSETTIDVTLKNKKGFAAVDLIDKEGVDFPLLSLWFRDEAEKIQRPARYVKFAHEPVELIRNTNNGEKLSSESRAMDLLREGRDPRNKEREMHSESLQNARNTITIVAVLIASVAFTCGINPPGGVHQDGPFIGKATAGRTLAFKIFSVANNIALFTSLSIVTLLVSIISYRTKALKMCVVIAHKMMWLAVASMATAYAASAWITVPHNEGSKWLVYTTSAIASVALGSMFVYVSFMMVKHILKKDKLRRNQSHGKTPSTTLDMEAAGRQEASLTKLLVITHRLMWVDVAAMESAYLAASSITLPHFGDVMLLCYRWLDVRRYVCLNFG</sequence>
<keyword evidence="5 7" id="KW-0040">ANK repeat</keyword>
<dbReference type="InterPro" id="IPR036770">
    <property type="entry name" value="Ankyrin_rpt-contain_sf"/>
</dbReference>
<comment type="subcellular location">
    <subcellularLocation>
        <location evidence="1">Membrane</location>
        <topology evidence="1">Multi-pass membrane protein</topology>
    </subcellularLocation>
</comment>
<dbReference type="InterPro" id="IPR002110">
    <property type="entry name" value="Ankyrin_rpt"/>
</dbReference>
<feature type="transmembrane region" description="Helical" evidence="8">
    <location>
        <begin position="425"/>
        <end position="445"/>
    </location>
</feature>
<evidence type="ECO:0000256" key="6">
    <source>
        <dbReference type="ARBA" id="ARBA00023136"/>
    </source>
</evidence>
<accession>Q9FH34</accession>
<keyword evidence="4 8" id="KW-1133">Transmembrane helix</keyword>
<dbReference type="InterPro" id="IPR026961">
    <property type="entry name" value="PGG_dom"/>
</dbReference>
<feature type="repeat" description="ANK" evidence="7">
    <location>
        <begin position="101"/>
        <end position="125"/>
    </location>
</feature>
<dbReference type="Pfam" id="PF13962">
    <property type="entry name" value="PGG"/>
    <property type="match status" value="1"/>
</dbReference>
<dbReference type="PROSITE" id="PS50088">
    <property type="entry name" value="ANK_REPEAT"/>
    <property type="match status" value="3"/>
</dbReference>
<evidence type="ECO:0000256" key="7">
    <source>
        <dbReference type="PROSITE-ProRule" id="PRU00023"/>
    </source>
</evidence>
<evidence type="ECO:0000256" key="3">
    <source>
        <dbReference type="ARBA" id="ARBA00022737"/>
    </source>
</evidence>
<feature type="domain" description="PGG" evidence="9">
    <location>
        <begin position="418"/>
        <end position="527"/>
    </location>
</feature>
<dbReference type="PhylomeDB" id="Q9FH34"/>
<protein>
    <submittedName>
        <fullName evidence="10">Similarity to ankyrin-like protein</fullName>
    </submittedName>
</protein>
<evidence type="ECO:0000259" key="9">
    <source>
        <dbReference type="Pfam" id="PF13962"/>
    </source>
</evidence>
<dbReference type="Pfam" id="PF12796">
    <property type="entry name" value="Ank_2"/>
    <property type="match status" value="2"/>
</dbReference>
<proteinExistence type="predicted"/>
<evidence type="ECO:0000256" key="4">
    <source>
        <dbReference type="ARBA" id="ARBA00022989"/>
    </source>
</evidence>
<reference evidence="10" key="1">
    <citation type="journal article" date="2000" name="DNA Res.">
        <title>Structural analysis of Arabidopsis thaliana chromosome 5. X. Sequence features of the regions of 3,076,755 bp covered by sixty P1 and TAC clones.</title>
        <authorList>
            <person name="Sato S."/>
            <person name="Nakamura Y."/>
            <person name="Kaneko T."/>
            <person name="Katoh T."/>
            <person name="Asamizu E."/>
            <person name="Kotani H."/>
            <person name="Tabata S."/>
        </authorList>
    </citation>
    <scope>NUCLEOTIDE SEQUENCE [LARGE SCALE GENOMIC DNA]</scope>
</reference>
<feature type="transmembrane region" description="Helical" evidence="8">
    <location>
        <begin position="537"/>
        <end position="562"/>
    </location>
</feature>
<evidence type="ECO:0000313" key="10">
    <source>
        <dbReference type="EMBL" id="BAB09937.1"/>
    </source>
</evidence>
<evidence type="ECO:0000256" key="2">
    <source>
        <dbReference type="ARBA" id="ARBA00022692"/>
    </source>
</evidence>
<dbReference type="ExpressionAtlas" id="Q9FH34">
    <property type="expression patterns" value="baseline and differential"/>
</dbReference>
<evidence type="ECO:0000256" key="5">
    <source>
        <dbReference type="ARBA" id="ARBA00023043"/>
    </source>
</evidence>
<reference key="2">
    <citation type="journal article" date="2000" name="Nature">
        <title>Sequence and analysis of chromosome 5 of the plant Arabidopsis thaliana.</title>
        <authorList>
            <consortium name="Kazusa DNA Research Institute"/>
            <consortium name="Cold Spring Harbor and Washington University in St Louis Sequencing Consortium"/>
            <consortium name="European Union Arabidopsis Genome Sequencing Consortium"/>
            <person name="Tabata S."/>
            <person name="Kaneko T."/>
            <person name="Nakamura Y."/>
            <person name="Kotani H."/>
            <person name="Kato T."/>
            <person name="Asamizu E."/>
            <person name="Miyajima N."/>
            <person name="Sasamoto S."/>
            <person name="Kimura T."/>
            <person name="Hosouchi T."/>
            <person name="Kawashima K."/>
            <person name="Kohara M."/>
            <person name="Matsumoto M."/>
            <person name="Matsuno A."/>
            <person name="Muraki A."/>
            <person name="Nakayama S."/>
            <person name="Nakazaki N."/>
            <person name="Naruo K."/>
            <person name="Okumura S."/>
            <person name="Shinpo S."/>
            <person name="Takeuchi C."/>
            <person name="Wada T."/>
            <person name="Watanabe A."/>
            <person name="Yamada M."/>
            <person name="Yasuda M."/>
            <person name="Sato S."/>
            <person name="de la Bastide M."/>
            <person name="Huang E."/>
            <person name="Spiegel L."/>
            <person name="Gnoj L."/>
            <person name="O'Shaughnessy A."/>
            <person name="Preston R."/>
            <person name="Habermann K."/>
            <person name="Murray J."/>
            <person name="Johnson D."/>
            <person name="Rohlfing T."/>
            <person name="Nelson J."/>
            <person name="Stoneking T."/>
            <person name="Pepin K."/>
            <person name="Spieth J."/>
            <person name="Sekhon M."/>
            <person name="Armstrong J."/>
            <person name="Becker M."/>
            <person name="Belter E."/>
            <person name="Cordum H."/>
            <person name="Cordes M."/>
            <person name="Courtney L."/>
            <person name="Courtney W."/>
            <person name="Dante M."/>
            <person name="Du H."/>
            <person name="Edwards J."/>
            <person name="Fryman J."/>
            <person name="Haakensen B."/>
            <person name="Lamar E."/>
            <person name="Latreille P."/>
            <person name="Leonard S."/>
            <person name="Meyer R."/>
            <person name="Mulvaney E."/>
            <person name="Ozersky P."/>
            <person name="Riley A."/>
            <person name="Strowmatt C."/>
            <person name="Wagner-McPherson C."/>
            <person name="Wollam A."/>
            <person name="Yoakum M."/>
            <person name="Bell M."/>
            <person name="Dedhia N."/>
            <person name="Parnell L."/>
            <person name="Shah R."/>
            <person name="Rodriguez M."/>
            <person name="See L.H."/>
            <person name="Vil D."/>
            <person name="Baker J."/>
            <person name="Kirchoff K."/>
            <person name="Toth K."/>
            <person name="King L."/>
            <person name="Bahret A."/>
            <person name="Miller B."/>
            <person name="Marra M."/>
            <person name="Martienssen R."/>
            <person name="McCombie W.R."/>
            <person name="Wilson R.K."/>
            <person name="Murphy G."/>
            <person name="Bancroft I."/>
            <person name="Volckaert G."/>
            <person name="Wambutt R."/>
            <person name="Dusterhoft A."/>
            <person name="Stiekema W."/>
            <person name="Pohl T."/>
            <person name="Entian K.D."/>
            <person name="Terryn N."/>
            <person name="Hartley N."/>
            <person name="Bent E."/>
            <person name="Johnson S."/>
            <person name="Langham S.A."/>
            <person name="McCullagh B."/>
            <person name="Robben J."/>
            <person name="Grymonprez B."/>
            <person name="Zimmermann W."/>
            <person name="Ramsperger U."/>
            <person name="Wedler H."/>
            <person name="Balke K."/>
            <person name="Wedler E."/>
            <person name="Peters S."/>
            <person name="van Staveren M."/>
            <person name="Dirkse W."/>
            <person name="Mooijman P."/>
            <person name="Lankhorst R.K."/>
            <person name="Weitzenegger T."/>
            <person name="Bothe G."/>
            <person name="Rose M."/>
            <person name="Hauf J."/>
            <person name="Berneiser S."/>
            <person name="Hempel S."/>
            <person name="Feldpausch M."/>
            <person name="Lamberth S."/>
            <person name="Villarroel R."/>
            <person name="Gielen J."/>
            <person name="Ardiles W."/>
            <person name="Bents O."/>
            <person name="Lemcke K."/>
            <person name="Kolesov G."/>
            <person name="Mayer K."/>
            <person name="Rudd S."/>
            <person name="Schoof H."/>
            <person name="Schueller C."/>
            <person name="Zaccaria P."/>
            <person name="Mewes H.W."/>
            <person name="Bevan M."/>
            <person name="Fransz P."/>
        </authorList>
    </citation>
    <scope>NUCLEOTIDE SEQUENCE [LARGE SCALE GENOMIC DNA]</scope>
    <source>
        <strain>cv. Columbia</strain>
    </source>
</reference>
<keyword evidence="2 8" id="KW-0812">Transmembrane</keyword>
<dbReference type="EMBL" id="AB022214">
    <property type="protein sequence ID" value="BAB09937.1"/>
    <property type="molecule type" value="Genomic_DNA"/>
</dbReference>
<dbReference type="PANTHER" id="PTHR24186:SF38">
    <property type="entry name" value="ANKYRIN REPEAT FAMILY PROTEIN"/>
    <property type="match status" value="1"/>
</dbReference>
<dbReference type="GO" id="GO:0016020">
    <property type="term" value="C:membrane"/>
    <property type="evidence" value="ECO:0007669"/>
    <property type="project" value="UniProtKB-SubCell"/>
</dbReference>
<dbReference type="AlphaFoldDB" id="Q9FH34"/>
<dbReference type="FunFam" id="1.25.40.20:FF:000896">
    <property type="entry name" value="Ankyrin repeat family protein"/>
    <property type="match status" value="1"/>
</dbReference>
<dbReference type="TAIR" id="AT5G54710"/>
<dbReference type="Gene3D" id="1.25.40.20">
    <property type="entry name" value="Ankyrin repeat-containing domain"/>
    <property type="match status" value="2"/>
</dbReference>
<dbReference type="SUPFAM" id="SSF48403">
    <property type="entry name" value="Ankyrin repeat"/>
    <property type="match status" value="1"/>
</dbReference>
<dbReference type="PANTHER" id="PTHR24186">
    <property type="entry name" value="PROTEIN PHOSPHATASE 1 REGULATORY SUBUNIT"/>
    <property type="match status" value="1"/>
</dbReference>
<feature type="transmembrane region" description="Helical" evidence="8">
    <location>
        <begin position="510"/>
        <end position="531"/>
    </location>
</feature>
<feature type="repeat" description="ANK" evidence="7">
    <location>
        <begin position="232"/>
        <end position="265"/>
    </location>
</feature>
<feature type="transmembrane region" description="Helical" evidence="8">
    <location>
        <begin position="465"/>
        <end position="489"/>
    </location>
</feature>
<dbReference type="PROSITE" id="PS50297">
    <property type="entry name" value="ANK_REP_REGION"/>
    <property type="match status" value="2"/>
</dbReference>
<evidence type="ECO:0000256" key="8">
    <source>
        <dbReference type="SAM" id="Phobius"/>
    </source>
</evidence>
<organism evidence="10">
    <name type="scientific">Arabidopsis thaliana</name>
    <name type="common">Mouse-ear cress</name>
    <dbReference type="NCBI Taxonomy" id="3702"/>
    <lineage>
        <taxon>Eukaryota</taxon>
        <taxon>Viridiplantae</taxon>
        <taxon>Streptophyta</taxon>
        <taxon>Embryophyta</taxon>
        <taxon>Tracheophyta</taxon>
        <taxon>Spermatophyta</taxon>
        <taxon>Magnoliopsida</taxon>
        <taxon>eudicotyledons</taxon>
        <taxon>Gunneridae</taxon>
        <taxon>Pentapetalae</taxon>
        <taxon>rosids</taxon>
        <taxon>malvids</taxon>
        <taxon>Brassicales</taxon>
        <taxon>Brassicaceae</taxon>
        <taxon>Camelineae</taxon>
        <taxon>Arabidopsis</taxon>
    </lineage>
</organism>